<name>A0A919BEW0_9GAMM</name>
<keyword evidence="1" id="KW-0472">Membrane</keyword>
<organism evidence="2 3">
    <name type="scientific">Thalassotalea marina</name>
    <dbReference type="NCBI Taxonomy" id="1673741"/>
    <lineage>
        <taxon>Bacteria</taxon>
        <taxon>Pseudomonadati</taxon>
        <taxon>Pseudomonadota</taxon>
        <taxon>Gammaproteobacteria</taxon>
        <taxon>Alteromonadales</taxon>
        <taxon>Colwelliaceae</taxon>
        <taxon>Thalassotalea</taxon>
    </lineage>
</organism>
<keyword evidence="1" id="KW-0812">Transmembrane</keyword>
<sequence length="135" mass="15421">MKIWTHFFKAPIRVLSISRRQHLSKLKRQLVLIKNALAQEKNGTKEMLAIYRRYTLRQATIEEMKQANKQFVDLLKGLGLGVFVVLPFAPITIPLAIKLGKWVGVDILPKSFSQLGNKAVKVTLDKKLPDQSRNE</sequence>
<dbReference type="EMBL" id="BNCK01000003">
    <property type="protein sequence ID" value="GHF87473.1"/>
    <property type="molecule type" value="Genomic_DNA"/>
</dbReference>
<keyword evidence="1" id="KW-1133">Transmembrane helix</keyword>
<dbReference type="AlphaFoldDB" id="A0A919BEW0"/>
<dbReference type="RefSeq" id="WP_189768611.1">
    <property type="nucleotide sequence ID" value="NZ_BNCK01000003.1"/>
</dbReference>
<feature type="transmembrane region" description="Helical" evidence="1">
    <location>
        <begin position="74"/>
        <end position="97"/>
    </location>
</feature>
<comment type="caution">
    <text evidence="2">The sequence shown here is derived from an EMBL/GenBank/DDBJ whole genome shotgun (WGS) entry which is preliminary data.</text>
</comment>
<reference evidence="2" key="2">
    <citation type="submission" date="2020-09" db="EMBL/GenBank/DDBJ databases">
        <authorList>
            <person name="Sun Q."/>
            <person name="Kim S."/>
        </authorList>
    </citation>
    <scope>NUCLEOTIDE SEQUENCE</scope>
    <source>
        <strain evidence="2">KCTC 42731</strain>
    </source>
</reference>
<evidence type="ECO:0000256" key="1">
    <source>
        <dbReference type="SAM" id="Phobius"/>
    </source>
</evidence>
<evidence type="ECO:0000313" key="2">
    <source>
        <dbReference type="EMBL" id="GHF87473.1"/>
    </source>
</evidence>
<accession>A0A919BEW0</accession>
<dbReference type="Proteomes" id="UP000623842">
    <property type="component" value="Unassembled WGS sequence"/>
</dbReference>
<evidence type="ECO:0008006" key="4">
    <source>
        <dbReference type="Google" id="ProtNLM"/>
    </source>
</evidence>
<evidence type="ECO:0000313" key="3">
    <source>
        <dbReference type="Proteomes" id="UP000623842"/>
    </source>
</evidence>
<gene>
    <name evidence="2" type="ORF">GCM10017161_13820</name>
</gene>
<protein>
    <recommendedName>
        <fullName evidence="4">Letm1 RBD domain-containing protein</fullName>
    </recommendedName>
</protein>
<proteinExistence type="predicted"/>
<keyword evidence="3" id="KW-1185">Reference proteome</keyword>
<reference evidence="2" key="1">
    <citation type="journal article" date="2014" name="Int. J. Syst. Evol. Microbiol.">
        <title>Complete genome sequence of Corynebacterium casei LMG S-19264T (=DSM 44701T), isolated from a smear-ripened cheese.</title>
        <authorList>
            <consortium name="US DOE Joint Genome Institute (JGI-PGF)"/>
            <person name="Walter F."/>
            <person name="Albersmeier A."/>
            <person name="Kalinowski J."/>
            <person name="Ruckert C."/>
        </authorList>
    </citation>
    <scope>NUCLEOTIDE SEQUENCE</scope>
    <source>
        <strain evidence="2">KCTC 42731</strain>
    </source>
</reference>